<gene>
    <name evidence="2" type="ORF">NCTC13533_05125</name>
</gene>
<evidence type="ECO:0000256" key="1">
    <source>
        <dbReference type="SAM" id="SignalP"/>
    </source>
</evidence>
<accession>A0A376EQG6</accession>
<feature type="signal peptide" evidence="1">
    <location>
        <begin position="1"/>
        <end position="17"/>
    </location>
</feature>
<keyword evidence="1" id="KW-0732">Signal</keyword>
<organism evidence="2 3">
    <name type="scientific">Chryseobacterium carnipullorum</name>
    <dbReference type="NCBI Taxonomy" id="1124835"/>
    <lineage>
        <taxon>Bacteria</taxon>
        <taxon>Pseudomonadati</taxon>
        <taxon>Bacteroidota</taxon>
        <taxon>Flavobacteriia</taxon>
        <taxon>Flavobacteriales</taxon>
        <taxon>Weeksellaceae</taxon>
        <taxon>Chryseobacterium group</taxon>
        <taxon>Chryseobacterium</taxon>
    </lineage>
</organism>
<proteinExistence type="predicted"/>
<name>A0A376EQG6_CHRCU</name>
<sequence length="303" mass="33859">MKKYLLLFILFSYYLSAQSFTSFTTFGSEMQYVPVVFQTSSNGGNRPINISRNNIHENNTWRAHGIASITAIGFGWGSGGNSIRLDNFTYGRETPSNTGIVVSFIGRVVCDWSQNNVIVFLRGNTTYYTDGTVIRNDGSFNDIAGNQNFSSVSISDPLYNLPKGTYYSDFDINAKNSVFAALASGNVGIGYSNPQNKLDVNGNVHAKEVKVDLQGWPDYVFKKDYKLSGLDEVEKHIEEKGYLPNIPSAENVMKDGVKLGEMNAKLLEKIEELTLYVIQLNKDFKQLGEENKELKKTIESLKK</sequence>
<reference evidence="2 3" key="1">
    <citation type="submission" date="2018-06" db="EMBL/GenBank/DDBJ databases">
        <authorList>
            <consortium name="Pathogen Informatics"/>
            <person name="Doyle S."/>
        </authorList>
    </citation>
    <scope>NUCLEOTIDE SEQUENCE [LARGE SCALE GENOMIC DNA]</scope>
    <source>
        <strain evidence="2 3">NCTC13533</strain>
    </source>
</reference>
<dbReference type="RefSeq" id="WP_123877395.1">
    <property type="nucleotide sequence ID" value="NZ_CP033920.1"/>
</dbReference>
<dbReference type="EMBL" id="UFVQ01000003">
    <property type="protein sequence ID" value="STD11944.1"/>
    <property type="molecule type" value="Genomic_DNA"/>
</dbReference>
<dbReference type="AlphaFoldDB" id="A0A376EQG6"/>
<feature type="chain" id="PRO_5016738685" description="Cell wall anchor protein" evidence="1">
    <location>
        <begin position="18"/>
        <end position="303"/>
    </location>
</feature>
<evidence type="ECO:0008006" key="4">
    <source>
        <dbReference type="Google" id="ProtNLM"/>
    </source>
</evidence>
<dbReference type="Proteomes" id="UP000255224">
    <property type="component" value="Unassembled WGS sequence"/>
</dbReference>
<evidence type="ECO:0000313" key="2">
    <source>
        <dbReference type="EMBL" id="STD11944.1"/>
    </source>
</evidence>
<evidence type="ECO:0000313" key="3">
    <source>
        <dbReference type="Proteomes" id="UP000255224"/>
    </source>
</evidence>
<protein>
    <recommendedName>
        <fullName evidence="4">Cell wall anchor protein</fullName>
    </recommendedName>
</protein>
<dbReference type="OrthoDB" id="658938at2"/>